<name>A0A4P8XEX4_9BACL</name>
<sequence>MGFAVRLRCSEGRGFVLAGLEGPPAAALFLRFLRVFFGVQPSLAQLQCSLPKEWLPPTPLEPSYAPH</sequence>
<organism evidence="1 2">
    <name type="scientific">Paenibacillus algicola</name>
    <dbReference type="NCBI Taxonomy" id="2565926"/>
    <lineage>
        <taxon>Bacteria</taxon>
        <taxon>Bacillati</taxon>
        <taxon>Bacillota</taxon>
        <taxon>Bacilli</taxon>
        <taxon>Bacillales</taxon>
        <taxon>Paenibacillaceae</taxon>
        <taxon>Paenibacillus</taxon>
    </lineage>
</organism>
<dbReference type="AlphaFoldDB" id="A0A4P8XEX4"/>
<reference evidence="1 2" key="1">
    <citation type="submission" date="2019-05" db="EMBL/GenBank/DDBJ databases">
        <authorList>
            <person name="Chen C."/>
        </authorList>
    </citation>
    <scope>NUCLEOTIDE SEQUENCE [LARGE SCALE GENOMIC DNA]</scope>
    <source>
        <strain evidence="1 2">HB172198</strain>
    </source>
</reference>
<evidence type="ECO:0000313" key="2">
    <source>
        <dbReference type="Proteomes" id="UP000300879"/>
    </source>
</evidence>
<keyword evidence="2" id="KW-1185">Reference proteome</keyword>
<protein>
    <submittedName>
        <fullName evidence="1">Uncharacterized protein</fullName>
    </submittedName>
</protein>
<dbReference type="EMBL" id="CP040396">
    <property type="protein sequence ID" value="QCT00885.1"/>
    <property type="molecule type" value="Genomic_DNA"/>
</dbReference>
<evidence type="ECO:0000313" key="1">
    <source>
        <dbReference type="EMBL" id="QCT00885.1"/>
    </source>
</evidence>
<dbReference type="KEGG" id="palo:E6C60_0159"/>
<proteinExistence type="predicted"/>
<accession>A0A4P8XEX4</accession>
<gene>
    <name evidence="1" type="ORF">E6C60_0159</name>
</gene>
<dbReference type="Proteomes" id="UP000300879">
    <property type="component" value="Chromosome"/>
</dbReference>